<dbReference type="Gramene" id="ONI04017">
    <property type="protein sequence ID" value="ONI04017"/>
    <property type="gene ID" value="PRUPE_6G296500"/>
</dbReference>
<dbReference type="EMBL" id="CM007656">
    <property type="protein sequence ID" value="ONI04017.1"/>
    <property type="molecule type" value="Genomic_DNA"/>
</dbReference>
<keyword evidence="3" id="KW-1185">Reference proteome</keyword>
<dbReference type="Proteomes" id="UP000006882">
    <property type="component" value="Chromosome G6"/>
</dbReference>
<protein>
    <submittedName>
        <fullName evidence="2">Uncharacterized protein</fullName>
    </submittedName>
</protein>
<proteinExistence type="predicted"/>
<accession>A0A251NXL9</accession>
<evidence type="ECO:0000313" key="3">
    <source>
        <dbReference type="Proteomes" id="UP000006882"/>
    </source>
</evidence>
<reference evidence="2" key="2">
    <citation type="submission" date="2016-12" db="EMBL/GenBank/DDBJ databases">
        <title>WGS assembly of Prunus persica.</title>
        <authorList>
            <person name="Verde I."/>
            <person name="Jenkins J."/>
            <person name="Dondini L."/>
            <person name="Micali S."/>
            <person name="Pagliarani G."/>
            <person name="Vendramin E."/>
            <person name="Paris R."/>
            <person name="Aramini V."/>
            <person name="Gazza L."/>
            <person name="Rossini L."/>
            <person name="Bassi D."/>
            <person name="Troggio M."/>
            <person name="Shu S."/>
            <person name="Grimwood J.H."/>
            <person name="Tartarini S."/>
            <person name="Dettori M.T."/>
            <person name="Schmutz J."/>
        </authorList>
    </citation>
    <scope>NUCLEOTIDE SEQUENCE</scope>
</reference>
<keyword evidence="1" id="KW-0472">Membrane</keyword>
<name>A0A251NXL9_PRUPE</name>
<keyword evidence="1" id="KW-0812">Transmembrane</keyword>
<sequence>MEFYLIHQFLNNPPLYFSLFFPSPFNPFPLFSVSLIPLFSYHIITLRINLTLKSSQIVFEIDGAQERRRMRN</sequence>
<evidence type="ECO:0000313" key="2">
    <source>
        <dbReference type="EMBL" id="ONI04016.1"/>
    </source>
</evidence>
<gene>
    <name evidence="2" type="ORF">PRUPE_6G296500</name>
</gene>
<dbReference type="EMBL" id="CM007656">
    <property type="protein sequence ID" value="ONI04016.1"/>
    <property type="molecule type" value="Genomic_DNA"/>
</dbReference>
<organism evidence="2 3">
    <name type="scientific">Prunus persica</name>
    <name type="common">Peach</name>
    <name type="synonym">Amygdalus persica</name>
    <dbReference type="NCBI Taxonomy" id="3760"/>
    <lineage>
        <taxon>Eukaryota</taxon>
        <taxon>Viridiplantae</taxon>
        <taxon>Streptophyta</taxon>
        <taxon>Embryophyta</taxon>
        <taxon>Tracheophyta</taxon>
        <taxon>Spermatophyta</taxon>
        <taxon>Magnoliopsida</taxon>
        <taxon>eudicotyledons</taxon>
        <taxon>Gunneridae</taxon>
        <taxon>Pentapetalae</taxon>
        <taxon>rosids</taxon>
        <taxon>fabids</taxon>
        <taxon>Rosales</taxon>
        <taxon>Rosaceae</taxon>
        <taxon>Amygdaloideae</taxon>
        <taxon>Amygdaleae</taxon>
        <taxon>Prunus</taxon>
    </lineage>
</organism>
<dbReference type="AlphaFoldDB" id="A0A251NXL9"/>
<dbReference type="Gramene" id="ONI04016">
    <property type="protein sequence ID" value="ONI04016"/>
    <property type="gene ID" value="PRUPE_6G296500"/>
</dbReference>
<evidence type="ECO:0000256" key="1">
    <source>
        <dbReference type="SAM" id="Phobius"/>
    </source>
</evidence>
<keyword evidence="1" id="KW-1133">Transmembrane helix</keyword>
<reference evidence="2 3" key="1">
    <citation type="journal article" date="2013" name="Nat. Genet.">
        <title>The high-quality draft genome of peach (Prunus persica) identifies unique patterns of genetic diversity, domestication and genome evolution.</title>
        <authorList>
            <consortium name="International Peach Genome Initiative"/>
            <person name="Verde I."/>
            <person name="Abbott A.G."/>
            <person name="Scalabrin S."/>
            <person name="Jung S."/>
            <person name="Shu S."/>
            <person name="Marroni F."/>
            <person name="Zhebentyayeva T."/>
            <person name="Dettori M.T."/>
            <person name="Grimwood J."/>
            <person name="Cattonaro F."/>
            <person name="Zuccolo A."/>
            <person name="Rossini L."/>
            <person name="Jenkins J."/>
            <person name="Vendramin E."/>
            <person name="Meisel L.A."/>
            <person name="Decroocq V."/>
            <person name="Sosinski B."/>
            <person name="Prochnik S."/>
            <person name="Mitros T."/>
            <person name="Policriti A."/>
            <person name="Cipriani G."/>
            <person name="Dondini L."/>
            <person name="Ficklin S."/>
            <person name="Goodstein D.M."/>
            <person name="Xuan P."/>
            <person name="Del Fabbro C."/>
            <person name="Aramini V."/>
            <person name="Copetti D."/>
            <person name="Gonzalez S."/>
            <person name="Horner D.S."/>
            <person name="Falchi R."/>
            <person name="Lucas S."/>
            <person name="Mica E."/>
            <person name="Maldonado J."/>
            <person name="Lazzari B."/>
            <person name="Bielenberg D."/>
            <person name="Pirona R."/>
            <person name="Miculan M."/>
            <person name="Barakat A."/>
            <person name="Testolin R."/>
            <person name="Stella A."/>
            <person name="Tartarini S."/>
            <person name="Tonutti P."/>
            <person name="Arus P."/>
            <person name="Orellana A."/>
            <person name="Wells C."/>
            <person name="Main D."/>
            <person name="Vizzotto G."/>
            <person name="Silva H."/>
            <person name="Salamini F."/>
            <person name="Schmutz J."/>
            <person name="Morgante M."/>
            <person name="Rokhsar D.S."/>
        </authorList>
    </citation>
    <scope>NUCLEOTIDE SEQUENCE [LARGE SCALE GENOMIC DNA]</scope>
    <source>
        <strain evidence="3">cv. Nemared</strain>
    </source>
</reference>
<feature type="transmembrane region" description="Helical" evidence="1">
    <location>
        <begin position="28"/>
        <end position="46"/>
    </location>
</feature>